<evidence type="ECO:0000256" key="10">
    <source>
        <dbReference type="SAM" id="MobiDB-lite"/>
    </source>
</evidence>
<feature type="domain" description="TFIIF beta subunit HTH" evidence="11">
    <location>
        <begin position="276"/>
        <end position="340"/>
    </location>
</feature>
<dbReference type="PANTHER" id="PTHR10445">
    <property type="entry name" value="GENERAL TRANSCRIPTION FACTOR IIF SUBUNIT 2"/>
    <property type="match status" value="1"/>
</dbReference>
<dbReference type="EMBL" id="QGMK01000007">
    <property type="protein sequence ID" value="TVY85447.1"/>
    <property type="molecule type" value="Genomic_DNA"/>
</dbReference>
<evidence type="ECO:0000256" key="4">
    <source>
        <dbReference type="ARBA" id="ARBA00023015"/>
    </source>
</evidence>
<dbReference type="GO" id="GO:0005674">
    <property type="term" value="C:transcription factor TFIIF complex"/>
    <property type="evidence" value="ECO:0007669"/>
    <property type="project" value="InterPro"/>
</dbReference>
<dbReference type="CDD" id="cd07980">
    <property type="entry name" value="TFIIF_beta"/>
    <property type="match status" value="1"/>
</dbReference>
<dbReference type="OrthoDB" id="26094at2759"/>
<dbReference type="GO" id="GO:0003677">
    <property type="term" value="F:DNA binding"/>
    <property type="evidence" value="ECO:0007669"/>
    <property type="project" value="UniProtKB-KW"/>
</dbReference>
<evidence type="ECO:0000259" key="11">
    <source>
        <dbReference type="Pfam" id="PF02270"/>
    </source>
</evidence>
<sequence length="377" mass="42362">MADLSIKADPDAPGAGASPAAFSEEDIYEDAGDLEFNTDPNFQSLYLAKVPKYVWEAWSKLDDDAEIQIGTIRNTTVTGQDGVQEAWHLFNQKLSMLLSSGIGEHQAIPKEYELDVTSNAVKNTFVFTERDLPGFKSKSNQKFDPASANMPSRLMRNKNEKPISNKPYDPNKRFQPYFRKAIPNVLLERTTLVGKVAHEVNCIAVDNEESQRLLSMRTLEAMRPKMHTKFLGSEDVTSVGGGFIQPGTIAAQNQWDAFIKKPGQAAGKRPQMLKTARIPQNELLDKIFECFKKYNYWSMKALRTELAQPEAYLRETLERVAVLAKSGRFATQWSLKPENKITNFEAMGDAVAPTEGIEDSEFDDDDDDEDVKFEDVA</sequence>
<feature type="compositionally biased region" description="Basic and acidic residues" evidence="10">
    <location>
        <begin position="1"/>
        <end position="10"/>
    </location>
</feature>
<evidence type="ECO:0000313" key="13">
    <source>
        <dbReference type="EMBL" id="TVY85447.1"/>
    </source>
</evidence>
<dbReference type="Gene3D" id="1.10.10.10">
    <property type="entry name" value="Winged helix-like DNA-binding domain superfamily/Winged helix DNA-binding domain"/>
    <property type="match status" value="1"/>
</dbReference>
<evidence type="ECO:0000256" key="5">
    <source>
        <dbReference type="ARBA" id="ARBA00023125"/>
    </source>
</evidence>
<evidence type="ECO:0000256" key="1">
    <source>
        <dbReference type="ARBA" id="ARBA00004123"/>
    </source>
</evidence>
<dbReference type="AlphaFoldDB" id="A0A8T9CLT2"/>
<evidence type="ECO:0000256" key="7">
    <source>
        <dbReference type="ARBA" id="ARBA00023242"/>
    </source>
</evidence>
<dbReference type="InterPro" id="IPR036388">
    <property type="entry name" value="WH-like_DNA-bd_sf"/>
</dbReference>
<dbReference type="InterPro" id="IPR036390">
    <property type="entry name" value="WH_DNA-bd_sf"/>
</dbReference>
<evidence type="ECO:0000256" key="8">
    <source>
        <dbReference type="ARBA" id="ARBA00081473"/>
    </source>
</evidence>
<name>A0A8T9CLT2_9HELO</name>
<feature type="compositionally biased region" description="Low complexity" evidence="10">
    <location>
        <begin position="11"/>
        <end position="20"/>
    </location>
</feature>
<dbReference type="InterPro" id="IPR040450">
    <property type="entry name" value="TFIIF_beta_HTH"/>
</dbReference>
<gene>
    <name evidence="13" type="primary">tfg2</name>
    <name evidence="13" type="ORF">LSUE1_G000147</name>
</gene>
<protein>
    <recommendedName>
        <fullName evidence="3">Transcription initiation factor IIF subunit beta</fullName>
    </recommendedName>
    <alternativeName>
        <fullName evidence="9">TFIIF medium subunit</fullName>
    </alternativeName>
    <alternativeName>
        <fullName evidence="8">TFIIF-beta</fullName>
    </alternativeName>
</protein>
<dbReference type="InterPro" id="IPR003196">
    <property type="entry name" value="TFIIF_beta"/>
</dbReference>
<dbReference type="Proteomes" id="UP000469558">
    <property type="component" value="Unassembled WGS sequence"/>
</dbReference>
<keyword evidence="5" id="KW-0238">DNA-binding</keyword>
<dbReference type="Pfam" id="PF17683">
    <property type="entry name" value="TFIIF_beta_N"/>
    <property type="match status" value="1"/>
</dbReference>
<keyword evidence="7" id="KW-0539">Nucleus</keyword>
<evidence type="ECO:0000256" key="3">
    <source>
        <dbReference type="ARBA" id="ARBA00021453"/>
    </source>
</evidence>
<feature type="region of interest" description="Disordered" evidence="10">
    <location>
        <begin position="1"/>
        <end position="20"/>
    </location>
</feature>
<comment type="similarity">
    <text evidence="2">Belongs to the TFIIF beta subunit family.</text>
</comment>
<dbReference type="GO" id="GO:0006367">
    <property type="term" value="P:transcription initiation at RNA polymerase II promoter"/>
    <property type="evidence" value="ECO:0007669"/>
    <property type="project" value="InterPro"/>
</dbReference>
<evidence type="ECO:0000313" key="14">
    <source>
        <dbReference type="Proteomes" id="UP000469558"/>
    </source>
</evidence>
<reference evidence="13 14" key="1">
    <citation type="submission" date="2018-05" db="EMBL/GenBank/DDBJ databases">
        <title>Genome sequencing and assembly of the regulated plant pathogen Lachnellula willkommii and related sister species for the development of diagnostic species identification markers.</title>
        <authorList>
            <person name="Giroux E."/>
            <person name="Bilodeau G."/>
        </authorList>
    </citation>
    <scope>NUCLEOTIDE SEQUENCE [LARGE SCALE GENOMIC DNA]</scope>
    <source>
        <strain evidence="13 14">CBS 268.59</strain>
    </source>
</reference>
<proteinExistence type="inferred from homology"/>
<evidence type="ECO:0000256" key="2">
    <source>
        <dbReference type="ARBA" id="ARBA00009543"/>
    </source>
</evidence>
<dbReference type="SUPFAM" id="SSF46785">
    <property type="entry name" value="Winged helix' DNA-binding domain"/>
    <property type="match status" value="1"/>
</dbReference>
<dbReference type="SUPFAM" id="SSF50916">
    <property type="entry name" value="Rap30/74 interaction domains"/>
    <property type="match status" value="1"/>
</dbReference>
<dbReference type="InterPro" id="IPR040504">
    <property type="entry name" value="TFIIF_beta_N"/>
</dbReference>
<dbReference type="Pfam" id="PF02270">
    <property type="entry name" value="TFIIF_beta"/>
    <property type="match status" value="1"/>
</dbReference>
<dbReference type="PANTHER" id="PTHR10445:SF0">
    <property type="entry name" value="GENERAL TRANSCRIPTION FACTOR IIF SUBUNIT 2"/>
    <property type="match status" value="1"/>
</dbReference>
<dbReference type="FunFam" id="1.10.10.10:FF:000035">
    <property type="entry name" value="General transcription factor IIF subunit 2"/>
    <property type="match status" value="1"/>
</dbReference>
<keyword evidence="4" id="KW-0805">Transcription regulation</keyword>
<organism evidence="13 14">
    <name type="scientific">Lachnellula suecica</name>
    <dbReference type="NCBI Taxonomy" id="602035"/>
    <lineage>
        <taxon>Eukaryota</taxon>
        <taxon>Fungi</taxon>
        <taxon>Dikarya</taxon>
        <taxon>Ascomycota</taxon>
        <taxon>Pezizomycotina</taxon>
        <taxon>Leotiomycetes</taxon>
        <taxon>Helotiales</taxon>
        <taxon>Lachnaceae</taxon>
        <taxon>Lachnellula</taxon>
    </lineage>
</organism>
<keyword evidence="6" id="KW-0804">Transcription</keyword>
<evidence type="ECO:0000256" key="9">
    <source>
        <dbReference type="ARBA" id="ARBA00081863"/>
    </source>
</evidence>
<keyword evidence="14" id="KW-1185">Reference proteome</keyword>
<feature type="region of interest" description="Disordered" evidence="10">
    <location>
        <begin position="348"/>
        <end position="377"/>
    </location>
</feature>
<feature type="compositionally biased region" description="Acidic residues" evidence="10">
    <location>
        <begin position="356"/>
        <end position="377"/>
    </location>
</feature>
<accession>A0A8T9CLT2</accession>
<feature type="domain" description="TFIIF beta subunit N-terminal" evidence="12">
    <location>
        <begin position="43"/>
        <end position="204"/>
    </location>
</feature>
<comment type="subcellular location">
    <subcellularLocation>
        <location evidence="1">Nucleus</location>
    </subcellularLocation>
</comment>
<comment type="caution">
    <text evidence="13">The sequence shown here is derived from an EMBL/GenBank/DDBJ whole genome shotgun (WGS) entry which is preliminary data.</text>
</comment>
<evidence type="ECO:0000256" key="6">
    <source>
        <dbReference type="ARBA" id="ARBA00023163"/>
    </source>
</evidence>
<dbReference type="InterPro" id="IPR011039">
    <property type="entry name" value="TFIIF_interaction"/>
</dbReference>
<evidence type="ECO:0000259" key="12">
    <source>
        <dbReference type="Pfam" id="PF17683"/>
    </source>
</evidence>